<dbReference type="STRING" id="1121881.SAMN02745225_01078"/>
<dbReference type="EMBL" id="FQUL01000012">
    <property type="protein sequence ID" value="SHE59823.1"/>
    <property type="molecule type" value="Genomic_DNA"/>
</dbReference>
<dbReference type="NCBIfam" id="TIGR00043">
    <property type="entry name" value="rRNA maturation RNase YbeY"/>
    <property type="match status" value="1"/>
</dbReference>
<evidence type="ECO:0000313" key="11">
    <source>
        <dbReference type="Proteomes" id="UP000184295"/>
    </source>
</evidence>
<dbReference type="GO" id="GO:0006364">
    <property type="term" value="P:rRNA processing"/>
    <property type="evidence" value="ECO:0007669"/>
    <property type="project" value="UniProtKB-UniRule"/>
</dbReference>
<dbReference type="Pfam" id="PF02130">
    <property type="entry name" value="YbeY"/>
    <property type="match status" value="1"/>
</dbReference>
<keyword evidence="3 9" id="KW-0698">rRNA processing</keyword>
<comment type="function">
    <text evidence="9">Single strand-specific metallo-endoribonuclease involved in late-stage 70S ribosome quality control and in maturation of the 3' terminus of the 16S rRNA.</text>
</comment>
<dbReference type="HAMAP" id="MF_00009">
    <property type="entry name" value="Endoribonucl_YbeY"/>
    <property type="match status" value="1"/>
</dbReference>
<keyword evidence="8 9" id="KW-0862">Zinc</keyword>
<reference evidence="11" key="1">
    <citation type="submission" date="2016-11" db="EMBL/GenBank/DDBJ databases">
        <authorList>
            <person name="Varghese N."/>
            <person name="Submissions S."/>
        </authorList>
    </citation>
    <scope>NUCLEOTIDE SEQUENCE [LARGE SCALE GENOMIC DNA]</scope>
    <source>
        <strain evidence="11">DSM 19514</strain>
    </source>
</reference>
<dbReference type="PANTHER" id="PTHR46986">
    <property type="entry name" value="ENDORIBONUCLEASE YBEY, CHLOROPLASTIC"/>
    <property type="match status" value="1"/>
</dbReference>
<evidence type="ECO:0000256" key="7">
    <source>
        <dbReference type="ARBA" id="ARBA00022801"/>
    </source>
</evidence>
<evidence type="ECO:0000256" key="9">
    <source>
        <dbReference type="HAMAP-Rule" id="MF_00009"/>
    </source>
</evidence>
<dbReference type="GO" id="GO:0004521">
    <property type="term" value="F:RNA endonuclease activity"/>
    <property type="evidence" value="ECO:0007669"/>
    <property type="project" value="UniProtKB-UniRule"/>
</dbReference>
<evidence type="ECO:0000256" key="8">
    <source>
        <dbReference type="ARBA" id="ARBA00022833"/>
    </source>
</evidence>
<dbReference type="RefSeq" id="WP_072789658.1">
    <property type="nucleotide sequence ID" value="NZ_FQUL01000012.1"/>
</dbReference>
<protein>
    <recommendedName>
        <fullName evidence="9">Endoribonuclease YbeY</fullName>
        <ecNumber evidence="9">3.1.-.-</ecNumber>
    </recommendedName>
</protein>
<keyword evidence="6 9" id="KW-0255">Endonuclease</keyword>
<evidence type="ECO:0000256" key="2">
    <source>
        <dbReference type="ARBA" id="ARBA00022517"/>
    </source>
</evidence>
<evidence type="ECO:0000256" key="6">
    <source>
        <dbReference type="ARBA" id="ARBA00022759"/>
    </source>
</evidence>
<proteinExistence type="inferred from homology"/>
<gene>
    <name evidence="9" type="primary">ybeY</name>
    <name evidence="10" type="ORF">SAMN02745225_01078</name>
</gene>
<dbReference type="SUPFAM" id="SSF55486">
    <property type="entry name" value="Metalloproteases ('zincins'), catalytic domain"/>
    <property type="match status" value="1"/>
</dbReference>
<organism evidence="10 11">
    <name type="scientific">Ferrithrix thermotolerans DSM 19514</name>
    <dbReference type="NCBI Taxonomy" id="1121881"/>
    <lineage>
        <taxon>Bacteria</taxon>
        <taxon>Bacillati</taxon>
        <taxon>Actinomycetota</taxon>
        <taxon>Acidimicrobiia</taxon>
        <taxon>Acidimicrobiales</taxon>
        <taxon>Acidimicrobiaceae</taxon>
        <taxon>Ferrithrix</taxon>
    </lineage>
</organism>
<dbReference type="OrthoDB" id="9807740at2"/>
<dbReference type="Proteomes" id="UP000184295">
    <property type="component" value="Unassembled WGS sequence"/>
</dbReference>
<name>A0A1M4UT74_9ACTN</name>
<feature type="binding site" evidence="9">
    <location>
        <position position="152"/>
    </location>
    <ligand>
        <name>Zn(2+)</name>
        <dbReference type="ChEBI" id="CHEBI:29105"/>
        <note>catalytic</note>
    </ligand>
</feature>
<evidence type="ECO:0000256" key="1">
    <source>
        <dbReference type="ARBA" id="ARBA00010875"/>
    </source>
</evidence>
<evidence type="ECO:0000313" key="10">
    <source>
        <dbReference type="EMBL" id="SHE59823.1"/>
    </source>
</evidence>
<dbReference type="GO" id="GO:0004222">
    <property type="term" value="F:metalloendopeptidase activity"/>
    <property type="evidence" value="ECO:0007669"/>
    <property type="project" value="InterPro"/>
</dbReference>
<comment type="subcellular location">
    <subcellularLocation>
        <location evidence="9">Cytoplasm</location>
    </subcellularLocation>
</comment>
<keyword evidence="7 9" id="KW-0378">Hydrolase</keyword>
<evidence type="ECO:0000256" key="4">
    <source>
        <dbReference type="ARBA" id="ARBA00022722"/>
    </source>
</evidence>
<keyword evidence="4 9" id="KW-0540">Nuclease</keyword>
<keyword evidence="9" id="KW-0963">Cytoplasm</keyword>
<dbReference type="EC" id="3.1.-.-" evidence="9"/>
<keyword evidence="5 9" id="KW-0479">Metal-binding</keyword>
<comment type="cofactor">
    <cofactor evidence="9">
        <name>Zn(2+)</name>
        <dbReference type="ChEBI" id="CHEBI:29105"/>
    </cofactor>
    <text evidence="9">Binds 1 zinc ion.</text>
</comment>
<keyword evidence="11" id="KW-1185">Reference proteome</keyword>
<dbReference type="Gene3D" id="3.40.390.30">
    <property type="entry name" value="Metalloproteases ('zincins'), catalytic domain"/>
    <property type="match status" value="1"/>
</dbReference>
<dbReference type="InterPro" id="IPR002036">
    <property type="entry name" value="YbeY"/>
</dbReference>
<evidence type="ECO:0000256" key="5">
    <source>
        <dbReference type="ARBA" id="ARBA00022723"/>
    </source>
</evidence>
<feature type="binding site" evidence="9">
    <location>
        <position position="142"/>
    </location>
    <ligand>
        <name>Zn(2+)</name>
        <dbReference type="ChEBI" id="CHEBI:29105"/>
        <note>catalytic</note>
    </ligand>
</feature>
<dbReference type="GO" id="GO:0008270">
    <property type="term" value="F:zinc ion binding"/>
    <property type="evidence" value="ECO:0007669"/>
    <property type="project" value="UniProtKB-UniRule"/>
</dbReference>
<dbReference type="PANTHER" id="PTHR46986:SF1">
    <property type="entry name" value="ENDORIBONUCLEASE YBEY, CHLOROPLASTIC"/>
    <property type="match status" value="1"/>
</dbReference>
<dbReference type="InterPro" id="IPR023091">
    <property type="entry name" value="MetalPrtase_cat_dom_sf_prd"/>
</dbReference>
<feature type="binding site" evidence="9">
    <location>
        <position position="146"/>
    </location>
    <ligand>
        <name>Zn(2+)</name>
        <dbReference type="ChEBI" id="CHEBI:29105"/>
        <note>catalytic</note>
    </ligand>
</feature>
<keyword evidence="2 9" id="KW-0690">Ribosome biogenesis</keyword>
<accession>A0A1M4UT74</accession>
<dbReference type="GO" id="GO:0005737">
    <property type="term" value="C:cytoplasm"/>
    <property type="evidence" value="ECO:0007669"/>
    <property type="project" value="UniProtKB-SubCell"/>
</dbReference>
<sequence length="180" mass="20166">MNIVPEVFVSNEQGQFEIDVFRWQELALAVLEAEKVVPNAELAVMFVEESVISELNERYMGKQGPTDVLSFPIAVEEADSGRVPDNGSSGPEFTSPMFDRPKVLLGDVVICPAVASRNCFEHKGDRLHRGTLDDEIALLLVHGILHLRGMDHEEEGEAEVMEAKEDVYLKAYYFDGELQR</sequence>
<evidence type="ECO:0000256" key="3">
    <source>
        <dbReference type="ARBA" id="ARBA00022552"/>
    </source>
</evidence>
<dbReference type="AlphaFoldDB" id="A0A1M4UT74"/>
<comment type="similarity">
    <text evidence="1 9">Belongs to the endoribonuclease YbeY family.</text>
</comment>